<dbReference type="CDD" id="cd14791">
    <property type="entry name" value="GH36"/>
    <property type="match status" value="1"/>
</dbReference>
<feature type="domain" description="Glycosyl hydrolase family 36 N-terminal" evidence="6">
    <location>
        <begin position="55"/>
        <end position="284"/>
    </location>
</feature>
<dbReference type="GO" id="GO:0016052">
    <property type="term" value="P:carbohydrate catabolic process"/>
    <property type="evidence" value="ECO:0007669"/>
    <property type="project" value="InterPro"/>
</dbReference>
<dbReference type="InterPro" id="IPR002252">
    <property type="entry name" value="Glyco_hydro_36"/>
</dbReference>
<dbReference type="Proteomes" id="UP000272503">
    <property type="component" value="Unassembled WGS sequence"/>
</dbReference>
<protein>
    <recommendedName>
        <fullName evidence="2">alpha-galactosidase</fullName>
        <ecNumber evidence="2">3.2.1.22</ecNumber>
    </recommendedName>
</protein>
<dbReference type="PRINTS" id="PR00743">
    <property type="entry name" value="GLHYDRLASE36"/>
</dbReference>
<comment type="catalytic activity">
    <reaction evidence="1">
        <text>Hydrolysis of terminal, non-reducing alpha-D-galactose residues in alpha-D-galactosides, including galactose oligosaccharides, galactomannans and galactolipids.</text>
        <dbReference type="EC" id="3.2.1.22"/>
    </reaction>
</comment>
<reference evidence="7 8" key="1">
    <citation type="submission" date="2018-10" db="EMBL/GenBank/DDBJ databases">
        <authorList>
            <person name="Li J."/>
        </authorList>
    </citation>
    <scope>NUCLEOTIDE SEQUENCE [LARGE SCALE GENOMIC DNA]</scope>
    <source>
        <strain evidence="7 8">IF 016277</strain>
    </source>
</reference>
<gene>
    <name evidence="7" type="ORF">D9V32_07650</name>
</gene>
<dbReference type="PANTHER" id="PTHR43053">
    <property type="entry name" value="GLYCOSIDASE FAMILY 31"/>
    <property type="match status" value="1"/>
</dbReference>
<dbReference type="Pfam" id="PF02065">
    <property type="entry name" value="Melibiase"/>
    <property type="match status" value="1"/>
</dbReference>
<feature type="domain" description="Glycosyl hydrolase family 36 C-terminal" evidence="5">
    <location>
        <begin position="648"/>
        <end position="726"/>
    </location>
</feature>
<dbReference type="OrthoDB" id="9758822at2"/>
<accession>A0A3L7A9G9</accession>
<dbReference type="EMBL" id="RCUX01000005">
    <property type="protein sequence ID" value="RLP76022.1"/>
    <property type="molecule type" value="Genomic_DNA"/>
</dbReference>
<keyword evidence="8" id="KW-1185">Reference proteome</keyword>
<dbReference type="Pfam" id="PF16874">
    <property type="entry name" value="Glyco_hydro_36C"/>
    <property type="match status" value="1"/>
</dbReference>
<keyword evidence="4" id="KW-0326">Glycosidase</keyword>
<evidence type="ECO:0000256" key="1">
    <source>
        <dbReference type="ARBA" id="ARBA00001255"/>
    </source>
</evidence>
<dbReference type="InterPro" id="IPR050985">
    <property type="entry name" value="Alpha-glycosidase_related"/>
</dbReference>
<name>A0A3L7A9G9_9MICO</name>
<evidence type="ECO:0000256" key="4">
    <source>
        <dbReference type="ARBA" id="ARBA00023295"/>
    </source>
</evidence>
<evidence type="ECO:0000313" key="8">
    <source>
        <dbReference type="Proteomes" id="UP000272503"/>
    </source>
</evidence>
<evidence type="ECO:0000313" key="7">
    <source>
        <dbReference type="EMBL" id="RLP76022.1"/>
    </source>
</evidence>
<organism evidence="7 8">
    <name type="scientific">Mycetocola tolaasinivorans</name>
    <dbReference type="NCBI Taxonomy" id="76635"/>
    <lineage>
        <taxon>Bacteria</taxon>
        <taxon>Bacillati</taxon>
        <taxon>Actinomycetota</taxon>
        <taxon>Actinomycetes</taxon>
        <taxon>Micrococcales</taxon>
        <taxon>Microbacteriaceae</taxon>
        <taxon>Mycetocola</taxon>
    </lineage>
</organism>
<dbReference type="EC" id="3.2.1.22" evidence="2"/>
<dbReference type="SUPFAM" id="SSF51445">
    <property type="entry name" value="(Trans)glycosidases"/>
    <property type="match status" value="1"/>
</dbReference>
<dbReference type="AlphaFoldDB" id="A0A3L7A9G9"/>
<dbReference type="InterPro" id="IPR031705">
    <property type="entry name" value="Glyco_hydro_36_C"/>
</dbReference>
<proteinExistence type="predicted"/>
<dbReference type="InterPro" id="IPR031704">
    <property type="entry name" value="Glyco_hydro_36_N"/>
</dbReference>
<evidence type="ECO:0000256" key="3">
    <source>
        <dbReference type="ARBA" id="ARBA00022801"/>
    </source>
</evidence>
<keyword evidence="3" id="KW-0378">Hydrolase</keyword>
<evidence type="ECO:0000259" key="6">
    <source>
        <dbReference type="Pfam" id="PF16875"/>
    </source>
</evidence>
<dbReference type="Pfam" id="PF16875">
    <property type="entry name" value="Glyco_hydro_36N"/>
    <property type="match status" value="1"/>
</dbReference>
<dbReference type="InterPro" id="IPR038417">
    <property type="entry name" value="Alpga-gal_N_sf"/>
</dbReference>
<comment type="caution">
    <text evidence="7">The sequence shown here is derived from an EMBL/GenBank/DDBJ whole genome shotgun (WGS) entry which is preliminary data.</text>
</comment>
<evidence type="ECO:0000259" key="5">
    <source>
        <dbReference type="Pfam" id="PF16874"/>
    </source>
</evidence>
<dbReference type="Gene3D" id="3.20.20.70">
    <property type="entry name" value="Aldolase class I"/>
    <property type="match status" value="1"/>
</dbReference>
<dbReference type="InterPro" id="IPR017853">
    <property type="entry name" value="GH"/>
</dbReference>
<evidence type="ECO:0000256" key="2">
    <source>
        <dbReference type="ARBA" id="ARBA00012755"/>
    </source>
</evidence>
<sequence length="741" mass="80486">MTTGSDTTSAAQTGKNAGVETEKFATISRRQNKLLVQLRAGETTLIVASDADSSPRVLHWGADLGALAPDDLEALERAATPLLGDSVITTRIPEAILPQLADGWLGLPGIEGLRLGAPSGTGWAPKFRSVGDRIDGPRLSLDLADPESGLALTLEIELEPGGLLRLRARLTNLGDTDYELRALRLAVPVPTHAEELLDFTGTWANERHPQRREFGVGLTSRESRGGKPGLDGPLLMLAGEPGFGFRSGHTYGVHLGWSGNQRLTAERRSSGERRLIAEEILAPGELVLAPLATHETPWTYASWGVGLDALAARFHTHLRSISRVRESAPVLVNTWEAAYFEHSLERFDPLARAAAAAGAEMFVLDDGWFGARDDDQSSLGDWFIDARKWPEGLRPLSDLVHSLGMDFGLWVEPEMINLDSDLARTHPEWIAQAGHGVGPASRYQHVLDLAHPEAYAWISERLHALIREIGVDYLKWDHNRYLLDAGHPHLGGRAGMRDQSRAALALMAELIAEFPGLRIESCAAGGGRIDLGVLEVSDRVWPSDNNDPLERLRVQRWTGLLVPPEIQGTHIGAATAHTTGRTSDLDTRGSVALWGNMGVELDLTALAEPERERVAGWIALHREYRPLLHHGTAVTADRRDALELSGQVSSDRDRALFLVAYPAPTGSAPTDPLRFPGLRPDVRYRVRSVRPEGAETPAEVPAWAEGNAPVLTGRMLEEVGITPPPLRPGRTALIALEAVAG</sequence>
<dbReference type="GO" id="GO:0004557">
    <property type="term" value="F:alpha-galactosidase activity"/>
    <property type="evidence" value="ECO:0007669"/>
    <property type="project" value="UniProtKB-EC"/>
</dbReference>
<dbReference type="InterPro" id="IPR013785">
    <property type="entry name" value="Aldolase_TIM"/>
</dbReference>
<dbReference type="PANTHER" id="PTHR43053:SF3">
    <property type="entry name" value="ALPHA-GALACTOSIDASE C-RELATED"/>
    <property type="match status" value="1"/>
</dbReference>
<dbReference type="FunFam" id="3.20.20.70:FF:000118">
    <property type="entry name" value="Alpha-galactosidase"/>
    <property type="match status" value="1"/>
</dbReference>
<dbReference type="Gene3D" id="2.70.98.60">
    <property type="entry name" value="alpha-galactosidase from lactobacil brevis"/>
    <property type="match status" value="1"/>
</dbReference>